<sequence>MKREQYIFPILLIVVHVFASIPTGLAQYFPDLPLIGILPPGFNKELEQCWSFLHRTEGCVSEIYTVFNNNTQIGLLSPNCCKTITELDTKCFGKMFYNLFFIPFLRAYCIQRDEPTSPSPKPISPTPKITTDTYKETETNKEPQFLAPWLGLDYKKCLSSLQSVEGCIEEVFGSLISFQFRLPGRACCKAVTEISDNCWSKLLPLNPFMNPLLKGYCANIVQVAPGPTKQA</sequence>
<evidence type="ECO:0000259" key="3">
    <source>
        <dbReference type="Pfam" id="PF05617"/>
    </source>
</evidence>
<dbReference type="GO" id="GO:2000008">
    <property type="term" value="P:regulation of protein localization to cell surface"/>
    <property type="evidence" value="ECO:0007669"/>
    <property type="project" value="TreeGrafter"/>
</dbReference>
<dbReference type="InterPro" id="IPR008502">
    <property type="entry name" value="Prolamin-like"/>
</dbReference>
<dbReference type="STRING" id="56857.A0A200R8X4"/>
<feature type="signal peptide" evidence="2">
    <location>
        <begin position="1"/>
        <end position="26"/>
    </location>
</feature>
<keyword evidence="1 2" id="KW-0732">Signal</keyword>
<comment type="caution">
    <text evidence="4">The sequence shown here is derived from an EMBL/GenBank/DDBJ whole genome shotgun (WGS) entry which is preliminary data.</text>
</comment>
<organism evidence="4 5">
    <name type="scientific">Macleaya cordata</name>
    <name type="common">Five-seeded plume-poppy</name>
    <name type="synonym">Bocconia cordata</name>
    <dbReference type="NCBI Taxonomy" id="56857"/>
    <lineage>
        <taxon>Eukaryota</taxon>
        <taxon>Viridiplantae</taxon>
        <taxon>Streptophyta</taxon>
        <taxon>Embryophyta</taxon>
        <taxon>Tracheophyta</taxon>
        <taxon>Spermatophyta</taxon>
        <taxon>Magnoliopsida</taxon>
        <taxon>Ranunculales</taxon>
        <taxon>Papaveraceae</taxon>
        <taxon>Papaveroideae</taxon>
        <taxon>Macleaya</taxon>
    </lineage>
</organism>
<feature type="domain" description="Prolamin-like" evidence="3">
    <location>
        <begin position="156"/>
        <end position="217"/>
    </location>
</feature>
<accession>A0A200R8X4</accession>
<dbReference type="AlphaFoldDB" id="A0A200R8X4"/>
<dbReference type="GO" id="GO:0009567">
    <property type="term" value="P:double fertilization forming a zygote and endosperm"/>
    <property type="evidence" value="ECO:0007669"/>
    <property type="project" value="TreeGrafter"/>
</dbReference>
<evidence type="ECO:0000256" key="2">
    <source>
        <dbReference type="SAM" id="SignalP"/>
    </source>
</evidence>
<feature type="chain" id="PRO_5012826401" evidence="2">
    <location>
        <begin position="27"/>
        <end position="231"/>
    </location>
</feature>
<dbReference type="OMA" id="CMLEISA"/>
<protein>
    <submittedName>
        <fullName evidence="4">Prolamin-like domain</fullName>
    </submittedName>
</protein>
<dbReference type="EMBL" id="MVGT01000227">
    <property type="protein sequence ID" value="OVA19187.1"/>
    <property type="molecule type" value="Genomic_DNA"/>
</dbReference>
<dbReference type="PANTHER" id="PTHR31181:SF60">
    <property type="entry name" value="PROLAMIN-LIKE DOMAIN-CONTAINING PROTEIN"/>
    <property type="match status" value="1"/>
</dbReference>
<dbReference type="OrthoDB" id="1862203at2759"/>
<evidence type="ECO:0000313" key="5">
    <source>
        <dbReference type="Proteomes" id="UP000195402"/>
    </source>
</evidence>
<dbReference type="GO" id="GO:0080155">
    <property type="term" value="P:regulation of double fertilization forming a zygote and endosperm"/>
    <property type="evidence" value="ECO:0007669"/>
    <property type="project" value="TreeGrafter"/>
</dbReference>
<keyword evidence="5" id="KW-1185">Reference proteome</keyword>
<dbReference type="InParanoid" id="A0A200R8X4"/>
<evidence type="ECO:0000256" key="1">
    <source>
        <dbReference type="ARBA" id="ARBA00022729"/>
    </source>
</evidence>
<reference evidence="4 5" key="1">
    <citation type="journal article" date="2017" name="Mol. Plant">
        <title>The Genome of Medicinal Plant Macleaya cordata Provides New Insights into Benzylisoquinoline Alkaloids Metabolism.</title>
        <authorList>
            <person name="Liu X."/>
            <person name="Liu Y."/>
            <person name="Huang P."/>
            <person name="Ma Y."/>
            <person name="Qing Z."/>
            <person name="Tang Q."/>
            <person name="Cao H."/>
            <person name="Cheng P."/>
            <person name="Zheng Y."/>
            <person name="Yuan Z."/>
            <person name="Zhou Y."/>
            <person name="Liu J."/>
            <person name="Tang Z."/>
            <person name="Zhuo Y."/>
            <person name="Zhang Y."/>
            <person name="Yu L."/>
            <person name="Huang J."/>
            <person name="Yang P."/>
            <person name="Peng Q."/>
            <person name="Zhang J."/>
            <person name="Jiang W."/>
            <person name="Zhang Z."/>
            <person name="Lin K."/>
            <person name="Ro D.K."/>
            <person name="Chen X."/>
            <person name="Xiong X."/>
            <person name="Shang Y."/>
            <person name="Huang S."/>
            <person name="Zeng J."/>
        </authorList>
    </citation>
    <scope>NUCLEOTIDE SEQUENCE [LARGE SCALE GENOMIC DNA]</scope>
    <source>
        <strain evidence="5">cv. BLH2017</strain>
        <tissue evidence="4">Root</tissue>
    </source>
</reference>
<gene>
    <name evidence="4" type="ORF">BVC80_8407g5</name>
</gene>
<feature type="domain" description="Prolamin-like" evidence="3">
    <location>
        <begin position="48"/>
        <end position="101"/>
    </location>
</feature>
<evidence type="ECO:0000313" key="4">
    <source>
        <dbReference type="EMBL" id="OVA19187.1"/>
    </source>
</evidence>
<name>A0A200R8X4_MACCD</name>
<dbReference type="Pfam" id="PF05617">
    <property type="entry name" value="Prolamin_like"/>
    <property type="match status" value="2"/>
</dbReference>
<dbReference type="PANTHER" id="PTHR31181">
    <property type="entry name" value="EGG CELL-SECRETED PROTEIN 1.4"/>
    <property type="match status" value="1"/>
</dbReference>
<dbReference type="GO" id="GO:0031982">
    <property type="term" value="C:vesicle"/>
    <property type="evidence" value="ECO:0007669"/>
    <property type="project" value="TreeGrafter"/>
</dbReference>
<proteinExistence type="predicted"/>
<dbReference type="Proteomes" id="UP000195402">
    <property type="component" value="Unassembled WGS sequence"/>
</dbReference>
<dbReference type="GO" id="GO:0005576">
    <property type="term" value="C:extracellular region"/>
    <property type="evidence" value="ECO:0007669"/>
    <property type="project" value="TreeGrafter"/>
</dbReference>